<dbReference type="CDD" id="cd05401">
    <property type="entry name" value="NT_GlnE_GlnD_like"/>
    <property type="match status" value="2"/>
</dbReference>
<dbReference type="GO" id="GO:0008882">
    <property type="term" value="F:[glutamate-ammonia-ligase] adenylyltransferase activity"/>
    <property type="evidence" value="ECO:0007669"/>
    <property type="project" value="UniProtKB-EC"/>
</dbReference>
<dbReference type="Proteomes" id="UP000051086">
    <property type="component" value="Unassembled WGS sequence"/>
</dbReference>
<evidence type="ECO:0000256" key="3">
    <source>
        <dbReference type="ARBA" id="ARBA00022741"/>
    </source>
</evidence>
<feature type="domain" description="PII-uridylyltransferase/Glutamine-synthetase adenylyltransferase" evidence="8">
    <location>
        <begin position="296"/>
        <end position="437"/>
    </location>
</feature>
<reference evidence="9 11" key="2">
    <citation type="submission" date="2015-09" db="EMBL/GenBank/DDBJ databases">
        <authorList>
            <person name="Rodrigo-Torres L."/>
            <person name="Arahal D.R."/>
        </authorList>
    </citation>
    <scope>NUCLEOTIDE SEQUENCE [LARGE SCALE GENOMIC DNA]</scope>
    <source>
        <strain evidence="9 11">CECT 5118</strain>
    </source>
</reference>
<feature type="domain" description="Glutamate-ammonia ligase adenylyltransferase repeated" evidence="7">
    <location>
        <begin position="529"/>
        <end position="767"/>
    </location>
</feature>
<dbReference type="GO" id="GO:0005829">
    <property type="term" value="C:cytosol"/>
    <property type="evidence" value="ECO:0007669"/>
    <property type="project" value="TreeGrafter"/>
</dbReference>
<keyword evidence="10" id="KW-0436">Ligase</keyword>
<keyword evidence="3" id="KW-0547">Nucleotide-binding</keyword>
<reference evidence="10 12" key="1">
    <citation type="submission" date="2015-09" db="EMBL/GenBank/DDBJ databases">
        <authorList>
            <consortium name="Swine Surveillance"/>
        </authorList>
    </citation>
    <scope>NUCLEOTIDE SEQUENCE [LARGE SCALE GENOMIC DNA]</scope>
    <source>
        <strain evidence="10 12">5120</strain>
    </source>
</reference>
<dbReference type="Gene3D" id="1.20.120.330">
    <property type="entry name" value="Nucleotidyltransferases domain 2"/>
    <property type="match status" value="2"/>
</dbReference>
<dbReference type="OrthoDB" id="9759366at2"/>
<dbReference type="InterPro" id="IPR005190">
    <property type="entry name" value="GlnE_rpt_dom"/>
</dbReference>
<dbReference type="EMBL" id="CYSC01000035">
    <property type="protein sequence ID" value="CUH72962.1"/>
    <property type="molecule type" value="Genomic_DNA"/>
</dbReference>
<evidence type="ECO:0000256" key="6">
    <source>
        <dbReference type="ARBA" id="ARBA00023268"/>
    </source>
</evidence>
<evidence type="ECO:0000256" key="1">
    <source>
        <dbReference type="ARBA" id="ARBA00022679"/>
    </source>
</evidence>
<dbReference type="NCBIfam" id="NF010706">
    <property type="entry name" value="PRK14108.1"/>
    <property type="match status" value="1"/>
</dbReference>
<evidence type="ECO:0000256" key="2">
    <source>
        <dbReference type="ARBA" id="ARBA00022695"/>
    </source>
</evidence>
<evidence type="ECO:0000256" key="4">
    <source>
        <dbReference type="ARBA" id="ARBA00022840"/>
    </source>
</evidence>
<keyword evidence="2 10" id="KW-0548">Nucleotidyltransferase</keyword>
<keyword evidence="6" id="KW-0511">Multifunctional enzyme</keyword>
<keyword evidence="1 10" id="KW-0808">Transferase</keyword>
<dbReference type="SUPFAM" id="SSF81301">
    <property type="entry name" value="Nucleotidyltransferase"/>
    <property type="match status" value="2"/>
</dbReference>
<dbReference type="AlphaFoldDB" id="A0A0P1FW31"/>
<dbReference type="GO" id="GO:0016874">
    <property type="term" value="F:ligase activity"/>
    <property type="evidence" value="ECO:0007669"/>
    <property type="project" value="UniProtKB-KW"/>
</dbReference>
<protein>
    <submittedName>
        <fullName evidence="10">Glutamate-ammonia-ligase adenylyltransferase</fullName>
        <ecNumber evidence="10">2.7.7.42</ecNumber>
    </submittedName>
</protein>
<name>A0A0P1FW31_9RHOB</name>
<dbReference type="InterPro" id="IPR043519">
    <property type="entry name" value="NT_sf"/>
</dbReference>
<dbReference type="SUPFAM" id="SSF81593">
    <property type="entry name" value="Nucleotidyltransferase substrate binding subunit/domain"/>
    <property type="match status" value="2"/>
</dbReference>
<keyword evidence="5" id="KW-0460">Magnesium</keyword>
<evidence type="ECO:0000313" key="11">
    <source>
        <dbReference type="Proteomes" id="UP000051086"/>
    </source>
</evidence>
<evidence type="ECO:0000259" key="7">
    <source>
        <dbReference type="Pfam" id="PF03710"/>
    </source>
</evidence>
<sequence length="935" mass="101757">MSFASRITRQPVAFDPELGAEALAGLPELAPDLRALVHAVAGCSPYLKSLMAKEGEWITAAMEDPEGAVAAEHAALRETAPDQLPVALRQGKRRIALLAGLADCGGVWSLEQVTGALTDYADLSVHLALRATIGQEIKRKKLPGAQSEDAEHAGGMVALAMGKMGAGELNYSSDIDLICLFDESRFDRDDYQDARASFVRATRRMAAMLSDLTGDGYVFRTDLRLRPDPAVTPVCMAMAAAETYYESLGRTWERAAYIKARPAAGDLEAGNGFLQTLRPFVWRKHLDFAAIQDAHDMRLRIREHKGLGGALELAGHNMKLGRGGIREIEFFTQTRQLIAGGRDPDLRVRGTVAGLQVLAEKNWITGEVAEKLTDHYRFHRTVEHRVQMVNDAQTHALPKSPENMARLACFLGRDQTELENELRRRLEEVHELTEEFFAPDAADPSALSEGQTPGFDPSIIQRWQSYPAFRSARAVEIFERIKPRLFDQLKRAAKPDEALAALDGFLAGLPAGVQLLSLFEANPQIIDLLVDISGSSPWLASYLSRNSGVFDAVIGGSFFAEWPGRAHLQSDLSARLAADTDYEHKLDLARRWTKEWRFRIGVHHLRGLVNADEAAVHYAELAEATLAALWPEVAAQFALKHGPQPGRGAAVLGMGSLGAGRLNATSDLDLIVVYDADGVEFSEGRKPLAARTYYAKLTQAMVTAVTAQMPQGRLYEIDMRLRPSGTQGPVATSLASFRDYQTHEAWTWEHLALSRARAVAGAKDVADDVEGVRRDVLALPRETGKILTDVAEMRDRIAAAKGPAGPWDAKVGRGRLQDVELLAQAAVLVSGSAVRSVAQGLEAAVAASLIASEERERLIMAYDLCWKVQMVSKLLTDKPLEPEVIGEGGRALLLHETSEPALDALLARLGEATQAAAEVIDAVLARNGATGEAQA</sequence>
<dbReference type="PANTHER" id="PTHR30621:SF0">
    <property type="entry name" value="BIFUNCTIONAL GLUTAMINE SYNTHETASE ADENYLYLTRANSFERASE_ADENYLYL-REMOVING ENZYME"/>
    <property type="match status" value="1"/>
</dbReference>
<dbReference type="Pfam" id="PF03710">
    <property type="entry name" value="GlnE"/>
    <property type="match status" value="2"/>
</dbReference>
<proteinExistence type="predicted"/>
<organism evidence="10 12">
    <name type="scientific">Thalassovita autumnalis</name>
    <dbReference type="NCBI Taxonomy" id="2072972"/>
    <lineage>
        <taxon>Bacteria</taxon>
        <taxon>Pseudomonadati</taxon>
        <taxon>Pseudomonadota</taxon>
        <taxon>Alphaproteobacteria</taxon>
        <taxon>Rhodobacterales</taxon>
        <taxon>Roseobacteraceae</taxon>
        <taxon>Thalassovita</taxon>
    </lineage>
</organism>
<dbReference type="GO" id="GO:0005524">
    <property type="term" value="F:ATP binding"/>
    <property type="evidence" value="ECO:0007669"/>
    <property type="project" value="UniProtKB-KW"/>
</dbReference>
<keyword evidence="4" id="KW-0067">ATP-binding</keyword>
<dbReference type="Pfam" id="PF08335">
    <property type="entry name" value="GlnD_UR_UTase"/>
    <property type="match status" value="2"/>
</dbReference>
<dbReference type="EC" id="2.7.7.42" evidence="10"/>
<gene>
    <name evidence="10" type="primary">glnE</name>
    <name evidence="9" type="ORF">TL5118_03524</name>
    <name evidence="10" type="ORF">TL5120_02764</name>
</gene>
<evidence type="ECO:0000313" key="12">
    <source>
        <dbReference type="Proteomes" id="UP000051887"/>
    </source>
</evidence>
<dbReference type="InterPro" id="IPR013546">
    <property type="entry name" value="PII_UdlTrfase/GS_AdlTrfase"/>
</dbReference>
<dbReference type="Gene3D" id="3.30.460.10">
    <property type="entry name" value="Beta Polymerase, domain 2"/>
    <property type="match status" value="2"/>
</dbReference>
<accession>A0A0P1FW31</accession>
<evidence type="ECO:0000259" key="8">
    <source>
        <dbReference type="Pfam" id="PF08335"/>
    </source>
</evidence>
<keyword evidence="11" id="KW-1185">Reference proteome</keyword>
<dbReference type="GO" id="GO:0000820">
    <property type="term" value="P:regulation of glutamine family amino acid metabolic process"/>
    <property type="evidence" value="ECO:0007669"/>
    <property type="project" value="TreeGrafter"/>
</dbReference>
<feature type="domain" description="PII-uridylyltransferase/Glutamine-synthetase adenylyltransferase" evidence="8">
    <location>
        <begin position="808"/>
        <end position="878"/>
    </location>
</feature>
<dbReference type="Proteomes" id="UP000051887">
    <property type="component" value="Unassembled WGS sequence"/>
</dbReference>
<dbReference type="EMBL" id="CYSB01000040">
    <property type="protein sequence ID" value="CUH69559.1"/>
    <property type="molecule type" value="Genomic_DNA"/>
</dbReference>
<dbReference type="InterPro" id="IPR023057">
    <property type="entry name" value="GlnE"/>
</dbReference>
<feature type="domain" description="Glutamate-ammonia ligase adenylyltransferase repeated" evidence="7">
    <location>
        <begin position="38"/>
        <end position="275"/>
    </location>
</feature>
<dbReference type="RefSeq" id="WP_058244125.1">
    <property type="nucleotide sequence ID" value="NZ_CYSB01000040.1"/>
</dbReference>
<evidence type="ECO:0000256" key="5">
    <source>
        <dbReference type="ARBA" id="ARBA00022842"/>
    </source>
</evidence>
<evidence type="ECO:0000313" key="9">
    <source>
        <dbReference type="EMBL" id="CUH69559.1"/>
    </source>
</evidence>
<evidence type="ECO:0000313" key="10">
    <source>
        <dbReference type="EMBL" id="CUH72962.1"/>
    </source>
</evidence>
<dbReference type="PANTHER" id="PTHR30621">
    <property type="entry name" value="GLUTAMINE SYNTHETASE ADENYLYLTRANSFERASE"/>
    <property type="match status" value="1"/>
</dbReference>